<keyword evidence="1" id="KW-1133">Transmembrane helix</keyword>
<organism evidence="2 3">
    <name type="scientific">Gigaspora margarita</name>
    <dbReference type="NCBI Taxonomy" id="4874"/>
    <lineage>
        <taxon>Eukaryota</taxon>
        <taxon>Fungi</taxon>
        <taxon>Fungi incertae sedis</taxon>
        <taxon>Mucoromycota</taxon>
        <taxon>Glomeromycotina</taxon>
        <taxon>Glomeromycetes</taxon>
        <taxon>Diversisporales</taxon>
        <taxon>Gigasporaceae</taxon>
        <taxon>Gigaspora</taxon>
    </lineage>
</organism>
<dbReference type="EMBL" id="CAJVQB010050464">
    <property type="protein sequence ID" value="CAG8834936.1"/>
    <property type="molecule type" value="Genomic_DNA"/>
</dbReference>
<evidence type="ECO:0000313" key="2">
    <source>
        <dbReference type="EMBL" id="CAG8834936.1"/>
    </source>
</evidence>
<feature type="transmembrane region" description="Helical" evidence="1">
    <location>
        <begin position="22"/>
        <end position="42"/>
    </location>
</feature>
<feature type="non-terminal residue" evidence="2">
    <location>
        <position position="1"/>
    </location>
</feature>
<keyword evidence="3" id="KW-1185">Reference proteome</keyword>
<accession>A0ABN7WL06</accession>
<sequence>ANSMYSIEKAALNNFKFTLATWLYDLLLLCEIIFNTVLNVLLGSTAWSKMI</sequence>
<keyword evidence="1" id="KW-0812">Transmembrane</keyword>
<comment type="caution">
    <text evidence="2">The sequence shown here is derived from an EMBL/GenBank/DDBJ whole genome shotgun (WGS) entry which is preliminary data.</text>
</comment>
<evidence type="ECO:0000313" key="3">
    <source>
        <dbReference type="Proteomes" id="UP000789901"/>
    </source>
</evidence>
<reference evidence="2 3" key="1">
    <citation type="submission" date="2021-06" db="EMBL/GenBank/DDBJ databases">
        <authorList>
            <person name="Kallberg Y."/>
            <person name="Tangrot J."/>
            <person name="Rosling A."/>
        </authorList>
    </citation>
    <scope>NUCLEOTIDE SEQUENCE [LARGE SCALE GENOMIC DNA]</scope>
    <source>
        <strain evidence="2 3">120-4 pot B 10/14</strain>
    </source>
</reference>
<gene>
    <name evidence="2" type="ORF">GMARGA_LOCUS32317</name>
</gene>
<protein>
    <submittedName>
        <fullName evidence="2">18355_t:CDS:1</fullName>
    </submittedName>
</protein>
<dbReference type="Proteomes" id="UP000789901">
    <property type="component" value="Unassembled WGS sequence"/>
</dbReference>
<proteinExistence type="predicted"/>
<name>A0ABN7WL06_GIGMA</name>
<keyword evidence="1" id="KW-0472">Membrane</keyword>
<evidence type="ECO:0000256" key="1">
    <source>
        <dbReference type="SAM" id="Phobius"/>
    </source>
</evidence>